<evidence type="ECO:0000313" key="5">
    <source>
        <dbReference type="Proteomes" id="UP000465302"/>
    </source>
</evidence>
<sequence>MRAPRSFITIIGAAGAAAAIVAAPVAAAEPNQPNPDLPQCVDTGGSAALGGSNTECATPGNVQIDSTPAVPEIEGPWGDMFGGDGYFFP</sequence>
<dbReference type="EMBL" id="PDCP01000011">
    <property type="protein sequence ID" value="PEG40168.1"/>
    <property type="molecule type" value="Genomic_DNA"/>
</dbReference>
<evidence type="ECO:0000313" key="3">
    <source>
        <dbReference type="EMBL" id="PEG40168.1"/>
    </source>
</evidence>
<dbReference type="Proteomes" id="UP000465302">
    <property type="component" value="Unassembled WGS sequence"/>
</dbReference>
<evidence type="ECO:0000256" key="1">
    <source>
        <dbReference type="SAM" id="SignalP"/>
    </source>
</evidence>
<keyword evidence="4" id="KW-1185">Reference proteome</keyword>
<dbReference type="RefSeq" id="WP_097939531.1">
    <property type="nucleotide sequence ID" value="NZ_BLKS01000004.1"/>
</dbReference>
<dbReference type="OrthoDB" id="4629325at2"/>
<dbReference type="InterPro" id="IPR006311">
    <property type="entry name" value="TAT_signal"/>
</dbReference>
<dbReference type="Proteomes" id="UP000220914">
    <property type="component" value="Unassembled WGS sequence"/>
</dbReference>
<keyword evidence="1" id="KW-0732">Signal</keyword>
<dbReference type="EMBL" id="BLKS01000004">
    <property type="protein sequence ID" value="GFG55793.1"/>
    <property type="molecule type" value="Genomic_DNA"/>
</dbReference>
<reference evidence="2 5" key="2">
    <citation type="journal article" date="2019" name="Emerg. Microbes Infect.">
        <title>Comprehensive subspecies identification of 175 nontuberculous mycobacteria species based on 7547 genomic profiles.</title>
        <authorList>
            <person name="Matsumoto Y."/>
            <person name="Kinjo T."/>
            <person name="Motooka D."/>
            <person name="Nabeya D."/>
            <person name="Jung N."/>
            <person name="Uechi K."/>
            <person name="Horii T."/>
            <person name="Iida T."/>
            <person name="Fujita J."/>
            <person name="Nakamura S."/>
        </authorList>
    </citation>
    <scope>NUCLEOTIDE SEQUENCE [LARGE SCALE GENOMIC DNA]</scope>
    <source>
        <strain evidence="2 5">JCM 6377</strain>
    </source>
</reference>
<gene>
    <name evidence="3" type="ORF">CQY20_07895</name>
    <name evidence="2" type="ORF">MAGR_72340</name>
</gene>
<comment type="caution">
    <text evidence="3">The sequence shown here is derived from an EMBL/GenBank/DDBJ whole genome shotgun (WGS) entry which is preliminary data.</text>
</comment>
<reference evidence="3 4" key="1">
    <citation type="submission" date="2017-10" db="EMBL/GenBank/DDBJ databases">
        <title>The new phylogeny of genus Mycobacterium.</title>
        <authorList>
            <person name="Tortoli E."/>
            <person name="Trovato A."/>
            <person name="Cirillo D.M."/>
        </authorList>
    </citation>
    <scope>NUCLEOTIDE SEQUENCE [LARGE SCALE GENOMIC DNA]</scope>
    <source>
        <strain evidence="3 4">CCUG37673</strain>
    </source>
</reference>
<proteinExistence type="predicted"/>
<evidence type="ECO:0000313" key="4">
    <source>
        <dbReference type="Proteomes" id="UP000220914"/>
    </source>
</evidence>
<feature type="chain" id="PRO_5036315624" description="Intersectin-EH binding protein Ibp1" evidence="1">
    <location>
        <begin position="28"/>
        <end position="89"/>
    </location>
</feature>
<dbReference type="AlphaFoldDB" id="A0A2A7N9N4"/>
<reference evidence="2" key="3">
    <citation type="submission" date="2020-02" db="EMBL/GenBank/DDBJ databases">
        <authorList>
            <person name="Matsumoto Y."/>
            <person name="Motooka D."/>
            <person name="Nakamura S."/>
        </authorList>
    </citation>
    <scope>NUCLEOTIDE SEQUENCE</scope>
    <source>
        <strain evidence="2">JCM 6377</strain>
    </source>
</reference>
<feature type="signal peptide" evidence="1">
    <location>
        <begin position="1"/>
        <end position="27"/>
    </location>
</feature>
<accession>A0A2A7N9N4</accession>
<organism evidence="3 4">
    <name type="scientific">Mycolicibacterium agri</name>
    <name type="common">Mycobacterium agri</name>
    <dbReference type="NCBI Taxonomy" id="36811"/>
    <lineage>
        <taxon>Bacteria</taxon>
        <taxon>Bacillati</taxon>
        <taxon>Actinomycetota</taxon>
        <taxon>Actinomycetes</taxon>
        <taxon>Mycobacteriales</taxon>
        <taxon>Mycobacteriaceae</taxon>
        <taxon>Mycolicibacterium</taxon>
    </lineage>
</organism>
<dbReference type="PROSITE" id="PS51318">
    <property type="entry name" value="TAT"/>
    <property type="match status" value="1"/>
</dbReference>
<evidence type="ECO:0000313" key="2">
    <source>
        <dbReference type="EMBL" id="GFG55793.1"/>
    </source>
</evidence>
<evidence type="ECO:0008006" key="6">
    <source>
        <dbReference type="Google" id="ProtNLM"/>
    </source>
</evidence>
<protein>
    <recommendedName>
        <fullName evidence="6">Intersectin-EH binding protein Ibp1</fullName>
    </recommendedName>
</protein>
<name>A0A2A7N9N4_MYCAG</name>